<dbReference type="Pfam" id="PF00873">
    <property type="entry name" value="ACR_tran"/>
    <property type="match status" value="2"/>
</dbReference>
<dbReference type="GO" id="GO:0042910">
    <property type="term" value="F:xenobiotic transmembrane transporter activity"/>
    <property type="evidence" value="ECO:0007669"/>
    <property type="project" value="TreeGrafter"/>
</dbReference>
<feature type="region of interest" description="Disordered" evidence="1">
    <location>
        <begin position="249"/>
        <end position="270"/>
    </location>
</feature>
<dbReference type="PATRIC" id="fig|1758689.4.peg.2375"/>
<gene>
    <name evidence="3" type="ORF">SGUI_2280</name>
</gene>
<evidence type="ECO:0000256" key="1">
    <source>
        <dbReference type="SAM" id="MobiDB-lite"/>
    </source>
</evidence>
<dbReference type="Gene3D" id="3.30.70.1320">
    <property type="entry name" value="Multidrug efflux transporter AcrB pore domain like"/>
    <property type="match status" value="2"/>
</dbReference>
<proteinExistence type="predicted"/>
<feature type="transmembrane region" description="Helical" evidence="2">
    <location>
        <begin position="950"/>
        <end position="974"/>
    </location>
</feature>
<feature type="region of interest" description="Disordered" evidence="1">
    <location>
        <begin position="1062"/>
        <end position="1082"/>
    </location>
</feature>
<feature type="compositionally biased region" description="Acidic residues" evidence="1">
    <location>
        <begin position="1071"/>
        <end position="1082"/>
    </location>
</feature>
<dbReference type="Gene3D" id="3.30.70.1440">
    <property type="entry name" value="Multidrug efflux transporter AcrB pore domain"/>
    <property type="match status" value="1"/>
</dbReference>
<keyword evidence="2" id="KW-1133">Transmembrane helix</keyword>
<dbReference type="KEGG" id="serj:SGUI_2280"/>
<name>A0A1B1NE29_9MICO</name>
<dbReference type="PRINTS" id="PR00702">
    <property type="entry name" value="ACRIFLAVINRP"/>
</dbReference>
<feature type="transmembrane region" description="Helical" evidence="2">
    <location>
        <begin position="429"/>
        <end position="453"/>
    </location>
</feature>
<reference evidence="3 4" key="1">
    <citation type="submission" date="2016-03" db="EMBL/GenBank/DDBJ databases">
        <title>Shallow-sea hydrothermal system.</title>
        <authorList>
            <person name="Tang K."/>
        </authorList>
    </citation>
    <scope>NUCLEOTIDE SEQUENCE [LARGE SCALE GENOMIC DNA]</scope>
    <source>
        <strain evidence="3 4">JLT9</strain>
    </source>
</reference>
<accession>A0A1B1NE29</accession>
<evidence type="ECO:0000313" key="4">
    <source>
        <dbReference type="Proteomes" id="UP000092482"/>
    </source>
</evidence>
<dbReference type="Gene3D" id="3.30.2090.10">
    <property type="entry name" value="Multidrug efflux transporter AcrB TolC docking domain, DN and DC subdomains"/>
    <property type="match status" value="3"/>
</dbReference>
<dbReference type="InterPro" id="IPR001036">
    <property type="entry name" value="Acrflvin-R"/>
</dbReference>
<feature type="transmembrane region" description="Helical" evidence="2">
    <location>
        <begin position="377"/>
        <end position="396"/>
    </location>
</feature>
<dbReference type="GO" id="GO:0005886">
    <property type="term" value="C:plasma membrane"/>
    <property type="evidence" value="ECO:0007669"/>
    <property type="project" value="TreeGrafter"/>
</dbReference>
<dbReference type="InterPro" id="IPR027463">
    <property type="entry name" value="AcrB_DN_DC_subdom"/>
</dbReference>
<dbReference type="SUPFAM" id="SSF82693">
    <property type="entry name" value="Multidrug efflux transporter AcrB pore domain, PN1, PN2, PC1 and PC2 subdomains"/>
    <property type="match status" value="3"/>
</dbReference>
<evidence type="ECO:0000256" key="2">
    <source>
        <dbReference type="SAM" id="Phobius"/>
    </source>
</evidence>
<dbReference type="Proteomes" id="UP000092482">
    <property type="component" value="Chromosome"/>
</dbReference>
<keyword evidence="4" id="KW-1185">Reference proteome</keyword>
<organism evidence="3 4">
    <name type="scientific">Serinicoccus hydrothermalis</name>
    <dbReference type="NCBI Taxonomy" id="1758689"/>
    <lineage>
        <taxon>Bacteria</taxon>
        <taxon>Bacillati</taxon>
        <taxon>Actinomycetota</taxon>
        <taxon>Actinomycetes</taxon>
        <taxon>Micrococcales</taxon>
        <taxon>Ornithinimicrobiaceae</taxon>
        <taxon>Serinicoccus</taxon>
    </lineage>
</organism>
<sequence length="1082" mass="111815">MALATVFSILAGLWSAGNLPRELFPSLQFPVLVVATSTPGSSTSVVEEQVTEQVETAAQGLNNVVEVTSTSTDGFSTVLVELDYGTEIGTAQTDLQRAVLSLPDLPESATPQIFAGNIDDFPIIQLAASGGEDARDLVDRLERVVIPDIEDIDGVRSVTLSGVADRVVTVDMDEEAAEEQGVTLSTVSQVLQANGVVLPGGSVLDGETELPVQVGSRLTSAEQIAALPMLGQQAVASQQAAAQARTQADEAQQAADEAADAAAASPQDPELAAQAAATAAAAEQAAAAVEQTGEVEIPRLSDVATVTLEERDATAYTRTNGEPSVGLAITKTPDGNAVEISHELEAMQDDISTALGGGELVTIYDGAPFIEESITDLATEGLLGLGFAILVVLVFLLSVRLTLVTAVSIPLSLLIALLGLQAAGYSLNILTLGALTISVGRVVDDSIVVIENIKRHVGRGDERRKAVVEATREVAGAITSATVATVAVFLPLGFVGGQVGELFRPFAVTVTLAMLASLLVALTIIPVLGFWFLGRRTGGGKHEPEAPQTAEDDSPDRLQRAYLPVLRTALGRPWLTVLLAVALLGGTGYAVTLLKTDFIGSTGENTLQATLTMPTGTTLDDTDEQAAEVEQWLSERDEVTSYQVTAGSTGGIEAVFLGSGSGTATFAVTLEDGADGETFGDEMTTAVELPEGATFTAQAGQQGGPSAAGLEVRVQGQDLDELRTVADEVTELMSDAGALDVSNDLTETVPALRVQVDRPAAAEAGVAEAQLGQVVQAATDGATVGQVEIDVSQVDVVVRDGQADDLDALRALEVGTDTAGEAVTLGDVADLERIEEAVSITRVDGLRAATVTGRSEADDLGALTADLQQRIDDLETPEGVQVSLGGVSADQEDAFAALGLALVAAIAIVYLVMVATFNSLVQPLILLVSVPFAATGSIGLLLLTDTPLDVASMVGLLMLIGIVVTNAIVLIDLVNQYRARGLDRTAAVVEGARHRFRPIVMTALATILALTPMAFAITGGGAFISQPLAIVVIGGLISSTALTLILVPVLYELVGRGTERLSRVGSRDGGEAQEAEQAEQPA</sequence>
<feature type="transmembrane region" description="Helical" evidence="2">
    <location>
        <begin position="403"/>
        <end position="423"/>
    </location>
</feature>
<dbReference type="PANTHER" id="PTHR32063:SF0">
    <property type="entry name" value="SWARMING MOTILITY PROTEIN SWRC"/>
    <property type="match status" value="1"/>
</dbReference>
<dbReference type="SUPFAM" id="SSF82714">
    <property type="entry name" value="Multidrug efflux transporter AcrB TolC docking domain, DN and DC subdomains"/>
    <property type="match status" value="2"/>
</dbReference>
<feature type="transmembrane region" description="Helical" evidence="2">
    <location>
        <begin position="894"/>
        <end position="917"/>
    </location>
</feature>
<keyword evidence="2" id="KW-0812">Transmembrane</keyword>
<feature type="transmembrane region" description="Helical" evidence="2">
    <location>
        <begin position="474"/>
        <end position="494"/>
    </location>
</feature>
<dbReference type="STRING" id="1758689.SGUI_2280"/>
<dbReference type="EMBL" id="CP014989">
    <property type="protein sequence ID" value="ANS79676.1"/>
    <property type="molecule type" value="Genomic_DNA"/>
</dbReference>
<evidence type="ECO:0000313" key="3">
    <source>
        <dbReference type="EMBL" id="ANS79676.1"/>
    </source>
</evidence>
<dbReference type="SUPFAM" id="SSF82866">
    <property type="entry name" value="Multidrug efflux transporter AcrB transmembrane domain"/>
    <property type="match status" value="2"/>
</dbReference>
<feature type="transmembrane region" description="Helical" evidence="2">
    <location>
        <begin position="506"/>
        <end position="533"/>
    </location>
</feature>
<dbReference type="PANTHER" id="PTHR32063">
    <property type="match status" value="1"/>
</dbReference>
<feature type="transmembrane region" description="Helical" evidence="2">
    <location>
        <begin position="574"/>
        <end position="594"/>
    </location>
</feature>
<dbReference type="AlphaFoldDB" id="A0A1B1NE29"/>
<feature type="transmembrane region" description="Helical" evidence="2">
    <location>
        <begin position="999"/>
        <end position="1024"/>
    </location>
</feature>
<dbReference type="Gene3D" id="3.30.70.1430">
    <property type="entry name" value="Multidrug efflux transporter AcrB pore domain"/>
    <property type="match status" value="2"/>
</dbReference>
<feature type="transmembrane region" description="Helical" evidence="2">
    <location>
        <begin position="924"/>
        <end position="944"/>
    </location>
</feature>
<dbReference type="Gene3D" id="1.20.1640.10">
    <property type="entry name" value="Multidrug efflux transporter AcrB transmembrane domain"/>
    <property type="match status" value="3"/>
</dbReference>
<keyword evidence="2" id="KW-0472">Membrane</keyword>
<feature type="transmembrane region" description="Helical" evidence="2">
    <location>
        <begin position="1030"/>
        <end position="1054"/>
    </location>
</feature>
<protein>
    <submittedName>
        <fullName evidence="3">RND multidrug efflux transporter</fullName>
    </submittedName>
</protein>